<dbReference type="PANTHER" id="PTHR39431:SF1">
    <property type="entry name" value="FRPA_C-RELATED PROTEIN"/>
    <property type="match status" value="1"/>
</dbReference>
<comment type="caution">
    <text evidence="1">The sequence shown here is derived from an EMBL/GenBank/DDBJ whole genome shotgun (WGS) entry which is preliminary data.</text>
</comment>
<accession>A0ABT8T7B2</accession>
<name>A0ABT8T7B2_9BACT</name>
<reference evidence="1 2" key="1">
    <citation type="submission" date="2023-06" db="EMBL/GenBank/DDBJ databases">
        <title>Campylobacter magnum sp. nov., isolated from cecal contents of domestic pigs (Sus scrofa domesticus).</title>
        <authorList>
            <person name="Papic B."/>
            <person name="Gruntar I."/>
        </authorList>
    </citation>
    <scope>NUCLEOTIDE SEQUENCE [LARGE SCALE GENOMIC DNA]</scope>
    <source>
        <strain evidence="2">34484-21</strain>
    </source>
</reference>
<protein>
    <submittedName>
        <fullName evidence="1">Uncharacterized protein</fullName>
    </submittedName>
</protein>
<proteinExistence type="predicted"/>
<organism evidence="1 2">
    <name type="scientific">Campylobacter magnus</name>
    <dbReference type="NCBI Taxonomy" id="3026462"/>
    <lineage>
        <taxon>Bacteria</taxon>
        <taxon>Pseudomonadati</taxon>
        <taxon>Campylobacterota</taxon>
        <taxon>Epsilonproteobacteria</taxon>
        <taxon>Campylobacterales</taxon>
        <taxon>Campylobacteraceae</taxon>
        <taxon>Campylobacter</taxon>
    </lineage>
</organism>
<gene>
    <name evidence="1" type="ORF">Q2362_04715</name>
</gene>
<dbReference type="RefSeq" id="WP_302244282.1">
    <property type="nucleotide sequence ID" value="NZ_JAULJQ010000005.1"/>
</dbReference>
<evidence type="ECO:0000313" key="2">
    <source>
        <dbReference type="Proteomes" id="UP001171111"/>
    </source>
</evidence>
<dbReference type="Proteomes" id="UP001171111">
    <property type="component" value="Unassembled WGS sequence"/>
</dbReference>
<dbReference type="EMBL" id="JAULJQ010000005">
    <property type="protein sequence ID" value="MDO2409401.1"/>
    <property type="molecule type" value="Genomic_DNA"/>
</dbReference>
<evidence type="ECO:0000313" key="1">
    <source>
        <dbReference type="EMBL" id="MDO2409401.1"/>
    </source>
</evidence>
<keyword evidence="2" id="KW-1185">Reference proteome</keyword>
<dbReference type="PANTHER" id="PTHR39431">
    <property type="entry name" value="FRPA/C-RELATED PROTEIN"/>
    <property type="match status" value="1"/>
</dbReference>
<sequence length="727" mass="80798">MFKNYDEFLAAISNSNNFESFLKNYFDKTNDAISLAIDAAKVGLSSAEIFYLVKEVKPDVLTKANGVVSFLASWNDVRQIKNNLEKGEKITDGLILNTASDFSALAGSLMVMALAENSDNPATLALAAGAFVVSAAAGSLAIIAGDSTYLSDNSTRSPFTNDEREEIAKMVNAGISYEQARQNIYDKRDFKLKEIQKETEKNFEILKAKVVENAKYLPELKSEIASNTANAYKDKQYTDFATALKYFNEDGSVNFAQFLADTKNIRLYDPIALDLNNNGKIDTITLENGVFFDHNGDEIAFKSSWISGDDGILARDINGDKEINSGAELFGNFTQLKNGELAKNGFEALKDLDSDDNGVFDESDKAFNEILVWQDYNSNGKAENGELKSLSEHGIKSINLKFSTDNTALDKDNKQILVGSFAINDSDNALASDIDFSVNTVEREMAESAGLIKGTGFVRDLADALVLSANSDNALVDIYNEFASLDEKQKQLKILPKLVNEWAKTSKHYKSINDDESFLQQNKINIVNIRSDVSTSYVNSLKSNDKVAINQELENTNNANIQSLTPSGLNKLLNQRNIDQDLLKQVLELKDKYSVLQAFSGKDIQTLYYDSNEDLLNIKANITKSYQAILDYTYKSSLMQTRLKEYANDLKLLVDTNMQDDSLKTLIDYSDALNKLENKAKDNLKEAFIDLIEFSDVFDDLSSLKQANDLVSKLINQAIDNNEIIMS</sequence>